<feature type="compositionally biased region" description="Basic residues" evidence="1">
    <location>
        <begin position="14"/>
        <end position="23"/>
    </location>
</feature>
<name>A0AAE0XH79_9PEZI</name>
<gene>
    <name evidence="2" type="ORF">B0T22DRAFT_39191</name>
</gene>
<protein>
    <submittedName>
        <fullName evidence="2">Uncharacterized protein</fullName>
    </submittedName>
</protein>
<reference evidence="2" key="2">
    <citation type="submission" date="2023-06" db="EMBL/GenBank/DDBJ databases">
        <authorList>
            <consortium name="Lawrence Berkeley National Laboratory"/>
            <person name="Haridas S."/>
            <person name="Hensen N."/>
            <person name="Bonometti L."/>
            <person name="Westerberg I."/>
            <person name="Brannstrom I.O."/>
            <person name="Guillou S."/>
            <person name="Cros-Aarteil S."/>
            <person name="Calhoun S."/>
            <person name="Kuo A."/>
            <person name="Mondo S."/>
            <person name="Pangilinan J."/>
            <person name="Riley R."/>
            <person name="Labutti K."/>
            <person name="Andreopoulos B."/>
            <person name="Lipzen A."/>
            <person name="Chen C."/>
            <person name="Yanf M."/>
            <person name="Daum C."/>
            <person name="Ng V."/>
            <person name="Clum A."/>
            <person name="Steindorff A."/>
            <person name="Ohm R."/>
            <person name="Martin F."/>
            <person name="Silar P."/>
            <person name="Natvig D."/>
            <person name="Lalanne C."/>
            <person name="Gautier V."/>
            <person name="Ament-Velasquez S.L."/>
            <person name="Kruys A."/>
            <person name="Hutchinson M.I."/>
            <person name="Powell A.J."/>
            <person name="Barry K."/>
            <person name="Miller A.N."/>
            <person name="Grigoriev I.V."/>
            <person name="Debuchy R."/>
            <person name="Gladieux P."/>
            <person name="Thoren M.H."/>
            <person name="Johannesson H."/>
        </authorList>
    </citation>
    <scope>NUCLEOTIDE SEQUENCE</scope>
    <source>
        <strain evidence="2">CBS 314.62</strain>
    </source>
</reference>
<dbReference type="EMBL" id="JAULSO010000001">
    <property type="protein sequence ID" value="KAK3693362.1"/>
    <property type="molecule type" value="Genomic_DNA"/>
</dbReference>
<evidence type="ECO:0000313" key="3">
    <source>
        <dbReference type="Proteomes" id="UP001270362"/>
    </source>
</evidence>
<comment type="caution">
    <text evidence="2">The sequence shown here is derived from an EMBL/GenBank/DDBJ whole genome shotgun (WGS) entry which is preliminary data.</text>
</comment>
<evidence type="ECO:0000256" key="1">
    <source>
        <dbReference type="SAM" id="MobiDB-lite"/>
    </source>
</evidence>
<organism evidence="2 3">
    <name type="scientific">Podospora appendiculata</name>
    <dbReference type="NCBI Taxonomy" id="314037"/>
    <lineage>
        <taxon>Eukaryota</taxon>
        <taxon>Fungi</taxon>
        <taxon>Dikarya</taxon>
        <taxon>Ascomycota</taxon>
        <taxon>Pezizomycotina</taxon>
        <taxon>Sordariomycetes</taxon>
        <taxon>Sordariomycetidae</taxon>
        <taxon>Sordariales</taxon>
        <taxon>Podosporaceae</taxon>
        <taxon>Podospora</taxon>
    </lineage>
</organism>
<reference evidence="2" key="1">
    <citation type="journal article" date="2023" name="Mol. Phylogenet. Evol.">
        <title>Genome-scale phylogeny and comparative genomics of the fungal order Sordariales.</title>
        <authorList>
            <person name="Hensen N."/>
            <person name="Bonometti L."/>
            <person name="Westerberg I."/>
            <person name="Brannstrom I.O."/>
            <person name="Guillou S."/>
            <person name="Cros-Aarteil S."/>
            <person name="Calhoun S."/>
            <person name="Haridas S."/>
            <person name="Kuo A."/>
            <person name="Mondo S."/>
            <person name="Pangilinan J."/>
            <person name="Riley R."/>
            <person name="LaButti K."/>
            <person name="Andreopoulos B."/>
            <person name="Lipzen A."/>
            <person name="Chen C."/>
            <person name="Yan M."/>
            <person name="Daum C."/>
            <person name="Ng V."/>
            <person name="Clum A."/>
            <person name="Steindorff A."/>
            <person name="Ohm R.A."/>
            <person name="Martin F."/>
            <person name="Silar P."/>
            <person name="Natvig D.O."/>
            <person name="Lalanne C."/>
            <person name="Gautier V."/>
            <person name="Ament-Velasquez S.L."/>
            <person name="Kruys A."/>
            <person name="Hutchinson M.I."/>
            <person name="Powell A.J."/>
            <person name="Barry K."/>
            <person name="Miller A.N."/>
            <person name="Grigoriev I.V."/>
            <person name="Debuchy R."/>
            <person name="Gladieux P."/>
            <person name="Hiltunen Thoren M."/>
            <person name="Johannesson H."/>
        </authorList>
    </citation>
    <scope>NUCLEOTIDE SEQUENCE</scope>
    <source>
        <strain evidence="2">CBS 314.62</strain>
    </source>
</reference>
<dbReference type="Proteomes" id="UP001270362">
    <property type="component" value="Unassembled WGS sequence"/>
</dbReference>
<sequence length="151" mass="16885">MGALRLPESGQRSRAARLKRPGRPRFTGTSTESMAPTPHCDPTGRAQIACSSRLVLSRPTPAVLFSARLRLRLRLWTSGPFFSFGLLRFFHYRASGSGGCRWWRRSRQRGSAPRFLASRLYLGLSIDLCVDQGSILRARRSLGSENPCCCK</sequence>
<proteinExistence type="predicted"/>
<feature type="region of interest" description="Disordered" evidence="1">
    <location>
        <begin position="1"/>
        <end position="40"/>
    </location>
</feature>
<dbReference type="AlphaFoldDB" id="A0AAE0XH79"/>
<evidence type="ECO:0000313" key="2">
    <source>
        <dbReference type="EMBL" id="KAK3693362.1"/>
    </source>
</evidence>
<accession>A0AAE0XH79</accession>
<keyword evidence="3" id="KW-1185">Reference proteome</keyword>